<gene>
    <name evidence="1" type="ORF">NAEGRDRAFT_80907</name>
</gene>
<dbReference type="EMBL" id="GG738890">
    <property type="protein sequence ID" value="EFC40715.1"/>
    <property type="molecule type" value="Genomic_DNA"/>
</dbReference>
<keyword evidence="2" id="KW-1185">Reference proteome</keyword>
<accession>D2VQX8</accession>
<name>D2VQX8_NAEGR</name>
<reference evidence="1 2" key="1">
    <citation type="journal article" date="2010" name="Cell">
        <title>The genome of Naegleria gruberi illuminates early eukaryotic versatility.</title>
        <authorList>
            <person name="Fritz-Laylin L.K."/>
            <person name="Prochnik S.E."/>
            <person name="Ginger M.L."/>
            <person name="Dacks J.B."/>
            <person name="Carpenter M.L."/>
            <person name="Field M.C."/>
            <person name="Kuo A."/>
            <person name="Paredez A."/>
            <person name="Chapman J."/>
            <person name="Pham J."/>
            <person name="Shu S."/>
            <person name="Neupane R."/>
            <person name="Cipriano M."/>
            <person name="Mancuso J."/>
            <person name="Tu H."/>
            <person name="Salamov A."/>
            <person name="Lindquist E."/>
            <person name="Shapiro H."/>
            <person name="Lucas S."/>
            <person name="Grigoriev I.V."/>
            <person name="Cande W.Z."/>
            <person name="Fulton C."/>
            <person name="Rokhsar D.S."/>
            <person name="Dawson S.C."/>
        </authorList>
    </citation>
    <scope>NUCLEOTIDE SEQUENCE [LARGE SCALE GENOMIC DNA]</scope>
    <source>
        <strain evidence="1 2">NEG-M</strain>
    </source>
</reference>
<protein>
    <submittedName>
        <fullName evidence="1">Uncharacterized protein</fullName>
    </submittedName>
</protein>
<sequence>MSLHKENIFLNLNQCAIKYYKLKKSNDELRGANVEFPTIVMTTIFVKGIQEELTIDDLKKILLADMECKWRQVHEGDYCKLFICIKSMDNSQMKDSFRTVTCQTLERIGINIHDDNIYFIDDRNSLYLESLANYTFKRMISNHLIQNIPTFDIKVGQFVKKEFLIKLTLYKD</sequence>
<dbReference type="RefSeq" id="XP_002673459.1">
    <property type="nucleotide sequence ID" value="XM_002673413.1"/>
</dbReference>
<dbReference type="InParanoid" id="D2VQX8"/>
<evidence type="ECO:0000313" key="1">
    <source>
        <dbReference type="EMBL" id="EFC40715.1"/>
    </source>
</evidence>
<organism evidence="2">
    <name type="scientific">Naegleria gruberi</name>
    <name type="common">Amoeba</name>
    <dbReference type="NCBI Taxonomy" id="5762"/>
    <lineage>
        <taxon>Eukaryota</taxon>
        <taxon>Discoba</taxon>
        <taxon>Heterolobosea</taxon>
        <taxon>Tetramitia</taxon>
        <taxon>Eutetramitia</taxon>
        <taxon>Vahlkampfiidae</taxon>
        <taxon>Naegleria</taxon>
    </lineage>
</organism>
<dbReference type="KEGG" id="ngr:NAEGRDRAFT_80907"/>
<proteinExistence type="predicted"/>
<evidence type="ECO:0000313" key="2">
    <source>
        <dbReference type="Proteomes" id="UP000006671"/>
    </source>
</evidence>
<dbReference type="GeneID" id="8864462"/>
<dbReference type="VEuPathDB" id="AmoebaDB:NAEGRDRAFT_80907"/>
<dbReference type="AlphaFoldDB" id="D2VQX8"/>
<dbReference type="Proteomes" id="UP000006671">
    <property type="component" value="Unassembled WGS sequence"/>
</dbReference>